<sequence length="208" mass="23634">MLSHEKNTKKSTGYPIVNSFFSFSQTAEELDFVAPFSDGVAAIKKANSWGFINDKGAIVINFRNDLVLTQFGDSNYPIFKNNRCLISEKKDGITYFGYIDKTGETVIAPKFLNASNFKNNEAIALELIKNELGENEILGKNIVYYRYFNVTIDSDGNIKNYLNPKGVNIVLDKKYLRKPPKITSKKIYNNIYAVLNENKKWTIVTTNN</sequence>
<dbReference type="InterPro" id="IPR032774">
    <property type="entry name" value="WG_beta_rep"/>
</dbReference>
<dbReference type="Pfam" id="PF14903">
    <property type="entry name" value="WG_beta_rep"/>
    <property type="match status" value="2"/>
</dbReference>
<dbReference type="RefSeq" id="WP_415866889.1">
    <property type="nucleotide sequence ID" value="NZ_CP134537.1"/>
</dbReference>
<proteinExistence type="predicted"/>
<reference evidence="1 2" key="1">
    <citation type="submission" date="2023-09" db="EMBL/GenBank/DDBJ databases">
        <title>Thalassobella suaedae gen. nov., sp. nov., a marine bacterium of the family Flavobacteriaceae isolated from a halophyte Suaeda japonica.</title>
        <authorList>
            <person name="Lee S.Y."/>
            <person name="Hwang C.Y."/>
        </authorList>
    </citation>
    <scope>NUCLEOTIDE SEQUENCE [LARGE SCALE GENOMIC DNA]</scope>
    <source>
        <strain evidence="1 2">HL-DH14</strain>
    </source>
</reference>
<gene>
    <name evidence="1" type="ORF">RHP51_08355</name>
</gene>
<dbReference type="EMBL" id="CP134537">
    <property type="protein sequence ID" value="WNH10644.1"/>
    <property type="molecule type" value="Genomic_DNA"/>
</dbReference>
<evidence type="ECO:0000313" key="1">
    <source>
        <dbReference type="EMBL" id="WNH10644.1"/>
    </source>
</evidence>
<dbReference type="PANTHER" id="PTHR37841:SF1">
    <property type="entry name" value="DUF3298 DOMAIN-CONTAINING PROTEIN"/>
    <property type="match status" value="1"/>
</dbReference>
<name>A0ABY9XXF5_9FLAO</name>
<dbReference type="Proteomes" id="UP001302806">
    <property type="component" value="Chromosome"/>
</dbReference>
<protein>
    <submittedName>
        <fullName evidence="1">WG repeat-containing protein</fullName>
    </submittedName>
</protein>
<evidence type="ECO:0000313" key="2">
    <source>
        <dbReference type="Proteomes" id="UP001302806"/>
    </source>
</evidence>
<accession>A0ABY9XXF5</accession>
<organism evidence="1 2">
    <name type="scientific">Thalassobellus suaedae</name>
    <dbReference type="NCBI Taxonomy" id="3074124"/>
    <lineage>
        <taxon>Bacteria</taxon>
        <taxon>Pseudomonadati</taxon>
        <taxon>Bacteroidota</taxon>
        <taxon>Flavobacteriia</taxon>
        <taxon>Flavobacteriales</taxon>
        <taxon>Flavobacteriaceae</taxon>
        <taxon>Thalassobellus</taxon>
    </lineage>
</organism>
<dbReference type="PANTHER" id="PTHR37841">
    <property type="entry name" value="GLR2918 PROTEIN"/>
    <property type="match status" value="1"/>
</dbReference>